<name>A0A4R0R3U9_9APHY</name>
<dbReference type="AlphaFoldDB" id="A0A4R0R3U9"/>
<dbReference type="EMBL" id="RWJN01000423">
    <property type="protein sequence ID" value="TCD61862.1"/>
    <property type="molecule type" value="Genomic_DNA"/>
</dbReference>
<dbReference type="Proteomes" id="UP000292702">
    <property type="component" value="Unassembled WGS sequence"/>
</dbReference>
<reference evidence="1 2" key="1">
    <citation type="submission" date="2018-11" db="EMBL/GenBank/DDBJ databases">
        <title>Genome assembly of Steccherinum ochraceum LE-BIN_3174, the white-rot fungus of the Steccherinaceae family (The Residual Polyporoid clade, Polyporales, Basidiomycota).</title>
        <authorList>
            <person name="Fedorova T.V."/>
            <person name="Glazunova O.A."/>
            <person name="Landesman E.O."/>
            <person name="Moiseenko K.V."/>
            <person name="Psurtseva N.V."/>
            <person name="Savinova O.S."/>
            <person name="Shakhova N.V."/>
            <person name="Tyazhelova T.V."/>
            <person name="Vasina D.V."/>
        </authorList>
    </citation>
    <scope>NUCLEOTIDE SEQUENCE [LARGE SCALE GENOMIC DNA]</scope>
    <source>
        <strain evidence="1 2">LE-BIN_3174</strain>
    </source>
</reference>
<protein>
    <submittedName>
        <fullName evidence="1">Uncharacterized protein</fullName>
    </submittedName>
</protein>
<keyword evidence="2" id="KW-1185">Reference proteome</keyword>
<accession>A0A4R0R3U9</accession>
<gene>
    <name evidence="1" type="ORF">EIP91_007811</name>
</gene>
<evidence type="ECO:0000313" key="2">
    <source>
        <dbReference type="Proteomes" id="UP000292702"/>
    </source>
</evidence>
<proteinExistence type="predicted"/>
<evidence type="ECO:0000313" key="1">
    <source>
        <dbReference type="EMBL" id="TCD61862.1"/>
    </source>
</evidence>
<comment type="caution">
    <text evidence="1">The sequence shown here is derived from an EMBL/GenBank/DDBJ whole genome shotgun (WGS) entry which is preliminary data.</text>
</comment>
<sequence>MYDNNFHISVSAELAGRLHKVESLNSNPSAVEQVQVSESPSTLKLLRQLTFSSLTGIGKDWMPPSGFPPSLVELSLFWNLQFDLNYMSNCLKLLNCLKECISSLPTSHPLRNILIWRKLAIRTVSQDSALRVGYMIDGTYVSYVMHTAAVPGSLADTLVLDEEALRHVHTTPELESGMVALRELCSRKEIALHEGVYTGGHSDSSVYTYL</sequence>
<organism evidence="1 2">
    <name type="scientific">Steccherinum ochraceum</name>
    <dbReference type="NCBI Taxonomy" id="92696"/>
    <lineage>
        <taxon>Eukaryota</taxon>
        <taxon>Fungi</taxon>
        <taxon>Dikarya</taxon>
        <taxon>Basidiomycota</taxon>
        <taxon>Agaricomycotina</taxon>
        <taxon>Agaricomycetes</taxon>
        <taxon>Polyporales</taxon>
        <taxon>Steccherinaceae</taxon>
        <taxon>Steccherinum</taxon>
    </lineage>
</organism>